<keyword evidence="5" id="KW-1185">Reference proteome</keyword>
<gene>
    <name evidence="4" type="ORF">EDM22_07590</name>
</gene>
<dbReference type="OrthoDB" id="7375713at2"/>
<sequence>MPRPRRVLEAASSSRSPLVPARTGRARAQCTTGDDIGSGPSPLEASVADVDPDPVEMGPGASGRGSAPGGHGSAVEQWASQRERYLDNLKVILIAVVIAGHALVGYSEFDWWSYSDVREVTLAPVTTIVLIAVALPFALLVIPLLFLVSGLLTPPSVERKGTGRFVRDRLLRLGVPFVVFAILLWPLLEYGLFRWLGEAPGFWVYLRAEGSLDTGVLWFVGALLVFSLAYAGWVRIRRGRAQRRRRGPIRLGHLAALAGVVTVATFLLRMVVPFETDNWFIDVNLWEWPASAALFGLGVVAAREGWVHAAPDRLRRQSRTVTLIAVAAAGAFALAIIALGVDEEQLWGGWHWTALAFAAGECTLSVFGPVWLLGSAQRLLDRPLRWAGPAISRSAYGAFLLQGIVLIGLALALRVVPFPAEVKAILVAVGGVAGSFALAWVLISRVPGVARVL</sequence>
<feature type="transmembrane region" description="Helical" evidence="2">
    <location>
        <begin position="422"/>
        <end position="443"/>
    </location>
</feature>
<feature type="transmembrane region" description="Helical" evidence="2">
    <location>
        <begin position="395"/>
        <end position="416"/>
    </location>
</feature>
<dbReference type="Proteomes" id="UP000275048">
    <property type="component" value="Unassembled WGS sequence"/>
</dbReference>
<evidence type="ECO:0000256" key="2">
    <source>
        <dbReference type="SAM" id="Phobius"/>
    </source>
</evidence>
<feature type="transmembrane region" description="Helical" evidence="2">
    <location>
        <begin position="89"/>
        <end position="107"/>
    </location>
</feature>
<dbReference type="EMBL" id="RHHB01000009">
    <property type="protein sequence ID" value="RNB50354.1"/>
    <property type="molecule type" value="Genomic_DNA"/>
</dbReference>
<feature type="transmembrane region" description="Helical" evidence="2">
    <location>
        <begin position="216"/>
        <end position="236"/>
    </location>
</feature>
<keyword evidence="4" id="KW-0808">Transferase</keyword>
<dbReference type="AlphaFoldDB" id="A0A3M8AGK0"/>
<reference evidence="4 5" key="1">
    <citation type="submission" date="2018-10" db="EMBL/GenBank/DDBJ databases">
        <title>Isolation, diversity and antibacterial activity of antinobacteria from the wheat rhizosphere soil.</title>
        <authorList>
            <person name="Sun T."/>
        </authorList>
    </citation>
    <scope>NUCLEOTIDE SEQUENCE [LARGE SCALE GENOMIC DNA]</scope>
    <source>
        <strain evidence="4 5">SJ-23</strain>
    </source>
</reference>
<keyword evidence="2" id="KW-0812">Transmembrane</keyword>
<dbReference type="PANTHER" id="PTHR36927:SF4">
    <property type="entry name" value="BLR5718 PROTEIN"/>
    <property type="match status" value="1"/>
</dbReference>
<feature type="transmembrane region" description="Helical" evidence="2">
    <location>
        <begin position="352"/>
        <end position="374"/>
    </location>
</feature>
<accession>A0A3M8AGK0</accession>
<feature type="region of interest" description="Disordered" evidence="1">
    <location>
        <begin position="1"/>
        <end position="74"/>
    </location>
</feature>
<evidence type="ECO:0000256" key="1">
    <source>
        <dbReference type="SAM" id="MobiDB-lite"/>
    </source>
</evidence>
<evidence type="ECO:0000313" key="5">
    <source>
        <dbReference type="Proteomes" id="UP000275048"/>
    </source>
</evidence>
<dbReference type="InterPro" id="IPR050623">
    <property type="entry name" value="Glucan_succinyl_AcylTrfase"/>
</dbReference>
<feature type="transmembrane region" description="Helical" evidence="2">
    <location>
        <begin position="248"/>
        <end position="268"/>
    </location>
</feature>
<feature type="transmembrane region" description="Helical" evidence="2">
    <location>
        <begin position="127"/>
        <end position="152"/>
    </location>
</feature>
<evidence type="ECO:0000259" key="3">
    <source>
        <dbReference type="Pfam" id="PF01757"/>
    </source>
</evidence>
<feature type="domain" description="Acyltransferase 3" evidence="3">
    <location>
        <begin position="84"/>
        <end position="442"/>
    </location>
</feature>
<proteinExistence type="predicted"/>
<feature type="compositionally biased region" description="Gly residues" evidence="1">
    <location>
        <begin position="60"/>
        <end position="72"/>
    </location>
</feature>
<keyword evidence="4" id="KW-0012">Acyltransferase</keyword>
<feature type="transmembrane region" description="Helical" evidence="2">
    <location>
        <begin position="321"/>
        <end position="340"/>
    </location>
</feature>
<dbReference type="InterPro" id="IPR002656">
    <property type="entry name" value="Acyl_transf_3_dom"/>
</dbReference>
<dbReference type="GO" id="GO:0016747">
    <property type="term" value="F:acyltransferase activity, transferring groups other than amino-acyl groups"/>
    <property type="evidence" value="ECO:0007669"/>
    <property type="project" value="InterPro"/>
</dbReference>
<keyword evidence="2" id="KW-1133">Transmembrane helix</keyword>
<dbReference type="Pfam" id="PF01757">
    <property type="entry name" value="Acyl_transf_3"/>
    <property type="match status" value="1"/>
</dbReference>
<comment type="caution">
    <text evidence="4">The sequence shown here is derived from an EMBL/GenBank/DDBJ whole genome shotgun (WGS) entry which is preliminary data.</text>
</comment>
<feature type="transmembrane region" description="Helical" evidence="2">
    <location>
        <begin position="173"/>
        <end position="196"/>
    </location>
</feature>
<keyword evidence="2" id="KW-0472">Membrane</keyword>
<evidence type="ECO:0000313" key="4">
    <source>
        <dbReference type="EMBL" id="RNB50354.1"/>
    </source>
</evidence>
<feature type="transmembrane region" description="Helical" evidence="2">
    <location>
        <begin position="288"/>
        <end position="309"/>
    </location>
</feature>
<dbReference type="PANTHER" id="PTHR36927">
    <property type="entry name" value="BLR4337 PROTEIN"/>
    <property type="match status" value="1"/>
</dbReference>
<name>A0A3M8AGK0_9MICO</name>
<organism evidence="4 5">
    <name type="scientific">Agromyces tardus</name>
    <dbReference type="NCBI Taxonomy" id="2583849"/>
    <lineage>
        <taxon>Bacteria</taxon>
        <taxon>Bacillati</taxon>
        <taxon>Actinomycetota</taxon>
        <taxon>Actinomycetes</taxon>
        <taxon>Micrococcales</taxon>
        <taxon>Microbacteriaceae</taxon>
        <taxon>Agromyces</taxon>
    </lineage>
</organism>
<protein>
    <submittedName>
        <fullName evidence="4">Acyltransferase</fullName>
    </submittedName>
</protein>